<evidence type="ECO:0000313" key="2">
    <source>
        <dbReference type="Proteomes" id="UP001497512"/>
    </source>
</evidence>
<dbReference type="EMBL" id="OZ019906">
    <property type="protein sequence ID" value="CAK9204322.1"/>
    <property type="molecule type" value="Genomic_DNA"/>
</dbReference>
<organism evidence="1 2">
    <name type="scientific">Sphagnum troendelagicum</name>
    <dbReference type="NCBI Taxonomy" id="128251"/>
    <lineage>
        <taxon>Eukaryota</taxon>
        <taxon>Viridiplantae</taxon>
        <taxon>Streptophyta</taxon>
        <taxon>Embryophyta</taxon>
        <taxon>Bryophyta</taxon>
        <taxon>Sphagnophytina</taxon>
        <taxon>Sphagnopsida</taxon>
        <taxon>Sphagnales</taxon>
        <taxon>Sphagnaceae</taxon>
        <taxon>Sphagnum</taxon>
    </lineage>
</organism>
<dbReference type="SUPFAM" id="SSF52833">
    <property type="entry name" value="Thioredoxin-like"/>
    <property type="match status" value="1"/>
</dbReference>
<dbReference type="Proteomes" id="UP001497512">
    <property type="component" value="Chromosome 14"/>
</dbReference>
<accession>A0ABP0TT17</accession>
<protein>
    <recommendedName>
        <fullName evidence="3">Thioredoxin superfamily protein</fullName>
    </recommendedName>
</protein>
<evidence type="ECO:0008006" key="3">
    <source>
        <dbReference type="Google" id="ProtNLM"/>
    </source>
</evidence>
<dbReference type="Gene3D" id="3.40.30.10">
    <property type="entry name" value="Glutaredoxin"/>
    <property type="match status" value="1"/>
</dbReference>
<dbReference type="PANTHER" id="PTHR36076:SF1">
    <property type="entry name" value="THIOREDOXIN SUPERFAMILY PROTEIN"/>
    <property type="match status" value="1"/>
</dbReference>
<evidence type="ECO:0000313" key="1">
    <source>
        <dbReference type="EMBL" id="CAK9204322.1"/>
    </source>
</evidence>
<keyword evidence="2" id="KW-1185">Reference proteome</keyword>
<proteinExistence type="predicted"/>
<reference evidence="1" key="1">
    <citation type="submission" date="2024-02" db="EMBL/GenBank/DDBJ databases">
        <authorList>
            <consortium name="ELIXIR-Norway"/>
            <consortium name="Elixir Norway"/>
        </authorList>
    </citation>
    <scope>NUCLEOTIDE SEQUENCE</scope>
</reference>
<name>A0ABP0TT17_9BRYO</name>
<sequence>MGDSSSVMMVDEKAGSLLDNLRDFSRYYTGHPRKPQISRVIEFKSERQFVELLHEGHPVVVAFTLRCQWTQRFDRVVEDAAAEWYPHIKFVRVECPKYPGFCIARQRKDYPFVEVFHSPKQAETQEGVKDGSVTRYSVNVVPYNYDLSPYGFREFFKRQGFAKPE</sequence>
<dbReference type="InterPro" id="IPR036249">
    <property type="entry name" value="Thioredoxin-like_sf"/>
</dbReference>
<gene>
    <name evidence="1" type="ORF">CSSPTR1EN2_LOCUS7328</name>
</gene>
<dbReference type="PANTHER" id="PTHR36076">
    <property type="entry name" value="THIOREDOXIN SUPERFAMILY PROTEIN"/>
    <property type="match status" value="1"/>
</dbReference>